<dbReference type="Proteomes" id="UP000095472">
    <property type="component" value="Chromosome"/>
</dbReference>
<evidence type="ECO:0000313" key="1">
    <source>
        <dbReference type="EMBL" id="XPM67236.1"/>
    </source>
</evidence>
<reference evidence="1 2" key="1">
    <citation type="journal article" date="2016" name="Genome Announc.">
        <title>Draft Genome Sequence of the Thermotolerant Cyanobacterium Desertifilum sp. IPPAS B-1220.</title>
        <authorList>
            <person name="Mironov K.S."/>
            <person name="Sinetova M.A."/>
            <person name="Bolatkhan K."/>
            <person name="Zayadan B.K."/>
            <person name="Ustinova V.V."/>
            <person name="Kupriyanova E.V."/>
            <person name="Skrypnik A.N."/>
            <person name="Gogoleva N.E."/>
            <person name="Gogolev Y.V."/>
            <person name="Los D.A."/>
        </authorList>
    </citation>
    <scope>NUCLEOTIDE SEQUENCE [LARGE SCALE GENOMIC DNA]</scope>
    <source>
        <strain evidence="1 2">IPPAS B-1220</strain>
    </source>
</reference>
<dbReference type="EMBL" id="CP182909">
    <property type="protein sequence ID" value="XPM67236.1"/>
    <property type="molecule type" value="Genomic_DNA"/>
</dbReference>
<sequence>MAECQQQTVGFLFAIPDYLQTAKDTLIIKTVAILPSRQYAGLGNVLVADCQTQAASLGYRRAIHALMHAANPSRNLSARYAQTMRRYSLFAKPL</sequence>
<evidence type="ECO:0000313" key="2">
    <source>
        <dbReference type="Proteomes" id="UP000095472"/>
    </source>
</evidence>
<proteinExistence type="predicted"/>
<accession>A0ACD5H330</accession>
<organism evidence="1 2">
    <name type="scientific">Desertifilum tharense IPPAS B-1220</name>
    <dbReference type="NCBI Taxonomy" id="1781255"/>
    <lineage>
        <taxon>Bacteria</taxon>
        <taxon>Bacillati</taxon>
        <taxon>Cyanobacteriota</taxon>
        <taxon>Cyanophyceae</taxon>
        <taxon>Desertifilales</taxon>
        <taxon>Desertifilaceae</taxon>
        <taxon>Desertifilum</taxon>
    </lineage>
</organism>
<keyword evidence="2" id="KW-1185">Reference proteome</keyword>
<protein>
    <submittedName>
        <fullName evidence="1">Uncharacterized protein</fullName>
    </submittedName>
</protein>
<gene>
    <name evidence="1" type="ORF">BH720_022070</name>
</gene>
<name>A0ACD5H330_9CYAN</name>